<gene>
    <name evidence="1" type="ORF">Sylvanvirus20_14</name>
</gene>
<protein>
    <submittedName>
        <fullName evidence="1">Uncharacterized protein</fullName>
    </submittedName>
</protein>
<organism evidence="1">
    <name type="scientific">Sylvanvirus sp</name>
    <dbReference type="NCBI Taxonomy" id="2487774"/>
    <lineage>
        <taxon>Viruses</taxon>
    </lineage>
</organism>
<evidence type="ECO:0000313" key="1">
    <source>
        <dbReference type="EMBL" id="AYV87048.1"/>
    </source>
</evidence>
<dbReference type="EMBL" id="MK072526">
    <property type="protein sequence ID" value="AYV87048.1"/>
    <property type="molecule type" value="Genomic_DNA"/>
</dbReference>
<accession>A0A3G5AIS3</accession>
<sequence>ISDTILKLLIVSLQKKCFIQQCHVKNMMLQRKNMTNKILINRYIKI</sequence>
<reference evidence="1" key="1">
    <citation type="submission" date="2018-10" db="EMBL/GenBank/DDBJ databases">
        <title>Hidden diversity of soil giant viruses.</title>
        <authorList>
            <person name="Schulz F."/>
            <person name="Alteio L."/>
            <person name="Goudeau D."/>
            <person name="Ryan E.M."/>
            <person name="Malmstrom R.R."/>
            <person name="Blanchard J."/>
            <person name="Woyke T."/>
        </authorList>
    </citation>
    <scope>NUCLEOTIDE SEQUENCE</scope>
    <source>
        <strain evidence="1">SYV1</strain>
    </source>
</reference>
<name>A0A3G5AIS3_9VIRU</name>
<feature type="non-terminal residue" evidence="1">
    <location>
        <position position="1"/>
    </location>
</feature>
<proteinExistence type="predicted"/>